<evidence type="ECO:0000313" key="4">
    <source>
        <dbReference type="Proteomes" id="UP000297245"/>
    </source>
</evidence>
<feature type="compositionally biased region" description="Pro residues" evidence="1">
    <location>
        <begin position="93"/>
        <end position="105"/>
    </location>
</feature>
<feature type="transmembrane region" description="Helical" evidence="2">
    <location>
        <begin position="12"/>
        <end position="39"/>
    </location>
</feature>
<keyword evidence="4" id="KW-1185">Reference proteome</keyword>
<evidence type="ECO:0000256" key="2">
    <source>
        <dbReference type="SAM" id="Phobius"/>
    </source>
</evidence>
<dbReference type="Proteomes" id="UP000297245">
    <property type="component" value="Unassembled WGS sequence"/>
</dbReference>
<keyword evidence="2" id="KW-0472">Membrane</keyword>
<keyword evidence="2" id="KW-0812">Transmembrane</keyword>
<organism evidence="3 4">
    <name type="scientific">Dendrothele bispora (strain CBS 962.96)</name>
    <dbReference type="NCBI Taxonomy" id="1314807"/>
    <lineage>
        <taxon>Eukaryota</taxon>
        <taxon>Fungi</taxon>
        <taxon>Dikarya</taxon>
        <taxon>Basidiomycota</taxon>
        <taxon>Agaricomycotina</taxon>
        <taxon>Agaricomycetes</taxon>
        <taxon>Agaricomycetidae</taxon>
        <taxon>Agaricales</taxon>
        <taxon>Agaricales incertae sedis</taxon>
        <taxon>Dendrothele</taxon>
    </lineage>
</organism>
<keyword evidence="2" id="KW-1133">Transmembrane helix</keyword>
<dbReference type="AlphaFoldDB" id="A0A4S8LHB4"/>
<reference evidence="3 4" key="1">
    <citation type="journal article" date="2019" name="Nat. Ecol. Evol.">
        <title>Megaphylogeny resolves global patterns of mushroom evolution.</title>
        <authorList>
            <person name="Varga T."/>
            <person name="Krizsan K."/>
            <person name="Foldi C."/>
            <person name="Dima B."/>
            <person name="Sanchez-Garcia M."/>
            <person name="Sanchez-Ramirez S."/>
            <person name="Szollosi G.J."/>
            <person name="Szarkandi J.G."/>
            <person name="Papp V."/>
            <person name="Albert L."/>
            <person name="Andreopoulos W."/>
            <person name="Angelini C."/>
            <person name="Antonin V."/>
            <person name="Barry K.W."/>
            <person name="Bougher N.L."/>
            <person name="Buchanan P."/>
            <person name="Buyck B."/>
            <person name="Bense V."/>
            <person name="Catcheside P."/>
            <person name="Chovatia M."/>
            <person name="Cooper J."/>
            <person name="Damon W."/>
            <person name="Desjardin D."/>
            <person name="Finy P."/>
            <person name="Geml J."/>
            <person name="Haridas S."/>
            <person name="Hughes K."/>
            <person name="Justo A."/>
            <person name="Karasinski D."/>
            <person name="Kautmanova I."/>
            <person name="Kiss B."/>
            <person name="Kocsube S."/>
            <person name="Kotiranta H."/>
            <person name="LaButti K.M."/>
            <person name="Lechner B.E."/>
            <person name="Liimatainen K."/>
            <person name="Lipzen A."/>
            <person name="Lukacs Z."/>
            <person name="Mihaltcheva S."/>
            <person name="Morgado L.N."/>
            <person name="Niskanen T."/>
            <person name="Noordeloos M.E."/>
            <person name="Ohm R.A."/>
            <person name="Ortiz-Santana B."/>
            <person name="Ovrebo C."/>
            <person name="Racz N."/>
            <person name="Riley R."/>
            <person name="Savchenko A."/>
            <person name="Shiryaev A."/>
            <person name="Soop K."/>
            <person name="Spirin V."/>
            <person name="Szebenyi C."/>
            <person name="Tomsovsky M."/>
            <person name="Tulloss R.E."/>
            <person name="Uehling J."/>
            <person name="Grigoriev I.V."/>
            <person name="Vagvolgyi C."/>
            <person name="Papp T."/>
            <person name="Martin F.M."/>
            <person name="Miettinen O."/>
            <person name="Hibbett D.S."/>
            <person name="Nagy L.G."/>
        </authorList>
    </citation>
    <scope>NUCLEOTIDE SEQUENCE [LARGE SCALE GENOMIC DNA]</scope>
    <source>
        <strain evidence="3 4">CBS 962.96</strain>
    </source>
</reference>
<dbReference type="OrthoDB" id="3364886at2759"/>
<feature type="region of interest" description="Disordered" evidence="1">
    <location>
        <begin position="72"/>
        <end position="119"/>
    </location>
</feature>
<accession>A0A4S8LHB4</accession>
<proteinExistence type="predicted"/>
<name>A0A4S8LHB4_DENBC</name>
<protein>
    <submittedName>
        <fullName evidence="3">Uncharacterized protein</fullName>
    </submittedName>
</protein>
<gene>
    <name evidence="3" type="ORF">K435DRAFT_866409</name>
</gene>
<evidence type="ECO:0000256" key="1">
    <source>
        <dbReference type="SAM" id="MobiDB-lite"/>
    </source>
</evidence>
<sequence>MSRVQGGVVFSLAISVVVHPSLLTQIVLTSIITPILALLKRDAYLANYTSDLPNRAGTFKPFDSFRDRWFASTSSRNSTGDEETIFSEDPKHPVNPPKSSPPKQLPPHLLSPSYQSTPI</sequence>
<dbReference type="EMBL" id="ML179413">
    <property type="protein sequence ID" value="THU88331.1"/>
    <property type="molecule type" value="Genomic_DNA"/>
</dbReference>
<evidence type="ECO:0000313" key="3">
    <source>
        <dbReference type="EMBL" id="THU88331.1"/>
    </source>
</evidence>